<evidence type="ECO:0000256" key="2">
    <source>
        <dbReference type="ARBA" id="ARBA00023125"/>
    </source>
</evidence>
<keyword evidence="1" id="KW-0805">Transcription regulation</keyword>
<dbReference type="Pfam" id="PF07729">
    <property type="entry name" value="FCD"/>
    <property type="match status" value="1"/>
</dbReference>
<evidence type="ECO:0000256" key="3">
    <source>
        <dbReference type="ARBA" id="ARBA00023163"/>
    </source>
</evidence>
<dbReference type="PROSITE" id="PS50949">
    <property type="entry name" value="HTH_GNTR"/>
    <property type="match status" value="1"/>
</dbReference>
<feature type="domain" description="HTH gntR-type" evidence="4">
    <location>
        <begin position="9"/>
        <end position="76"/>
    </location>
</feature>
<dbReference type="AlphaFoldDB" id="A0A2N9W0C5"/>
<dbReference type="PANTHER" id="PTHR43537:SF5">
    <property type="entry name" value="UXU OPERON TRANSCRIPTIONAL REGULATOR"/>
    <property type="match status" value="1"/>
</dbReference>
<comment type="caution">
    <text evidence="5">The sequence shown here is derived from an EMBL/GenBank/DDBJ whole genome shotgun (WGS) entry which is preliminary data.</text>
</comment>
<dbReference type="KEGG" id="pht:BLM14_02030"/>
<dbReference type="RefSeq" id="WP_099997872.1">
    <property type="nucleotide sequence ID" value="NZ_CP017940.1"/>
</dbReference>
<evidence type="ECO:0000256" key="1">
    <source>
        <dbReference type="ARBA" id="ARBA00023015"/>
    </source>
</evidence>
<dbReference type="PANTHER" id="PTHR43537">
    <property type="entry name" value="TRANSCRIPTIONAL REGULATOR, GNTR FAMILY"/>
    <property type="match status" value="1"/>
</dbReference>
<reference evidence="5 6" key="1">
    <citation type="journal article" date="2017" name="Int J Environ Stud">
        <title>Does the Miocene-Pliocene relict legume Oxytropis triphylla form nitrogen-fixing nodules with a combination of bacterial strains?</title>
        <authorList>
            <person name="Safronova V."/>
            <person name="Belimov A."/>
            <person name="Sazanova A."/>
            <person name="Kuznetsova I."/>
            <person name="Popova J."/>
            <person name="Andronov E."/>
            <person name="Verkhozina A."/>
            <person name="Tikhonovich I."/>
        </authorList>
    </citation>
    <scope>NUCLEOTIDE SEQUENCE [LARGE SCALE GENOMIC DNA]</scope>
    <source>
        <strain evidence="5 6">Tri-38</strain>
    </source>
</reference>
<dbReference type="InterPro" id="IPR008920">
    <property type="entry name" value="TF_FadR/GntR_C"/>
</dbReference>
<dbReference type="GO" id="GO:0003700">
    <property type="term" value="F:DNA-binding transcription factor activity"/>
    <property type="evidence" value="ECO:0007669"/>
    <property type="project" value="InterPro"/>
</dbReference>
<dbReference type="EMBL" id="MZMT01000023">
    <property type="protein sequence ID" value="PIO45193.1"/>
    <property type="molecule type" value="Genomic_DNA"/>
</dbReference>
<dbReference type="PRINTS" id="PR00035">
    <property type="entry name" value="HTHGNTR"/>
</dbReference>
<evidence type="ECO:0000313" key="6">
    <source>
        <dbReference type="Proteomes" id="UP000232163"/>
    </source>
</evidence>
<name>A0A2N9W0C5_9HYPH</name>
<proteinExistence type="predicted"/>
<protein>
    <recommendedName>
        <fullName evidence="4">HTH gntR-type domain-containing protein</fullName>
    </recommendedName>
</protein>
<organism evidence="5 6">
    <name type="scientific">Phyllobacterium zundukense</name>
    <dbReference type="NCBI Taxonomy" id="1867719"/>
    <lineage>
        <taxon>Bacteria</taxon>
        <taxon>Pseudomonadati</taxon>
        <taxon>Pseudomonadota</taxon>
        <taxon>Alphaproteobacteria</taxon>
        <taxon>Hyphomicrobiales</taxon>
        <taxon>Phyllobacteriaceae</taxon>
        <taxon>Phyllobacterium</taxon>
    </lineage>
</organism>
<dbReference type="Pfam" id="PF00392">
    <property type="entry name" value="GntR"/>
    <property type="match status" value="1"/>
</dbReference>
<sequence length="245" mass="27674">MTLTVARGPSLTEQAAAYIRGRIVRGTLQCGESLSELALAQELGISKTPVREAILELKRQGLVDVQPQRGTFVFEMNADQVVQLAEVRSILELAALGLAIDRNRDALRRVWFEIVSAMDVALATGNTEDYRVLDGAFHQAIFDVADNQYLSETFTVVAFRIQALRNRLSLDPDLNITSFDEHQRLLQHIGEGEVEKAVKLLAWHIEWTRDRYIKFLKVLTTAETTVRNYERRQRLGDHKGSLARG</sequence>
<dbReference type="InterPro" id="IPR036388">
    <property type="entry name" value="WH-like_DNA-bd_sf"/>
</dbReference>
<dbReference type="CDD" id="cd07377">
    <property type="entry name" value="WHTH_GntR"/>
    <property type="match status" value="1"/>
</dbReference>
<dbReference type="Proteomes" id="UP000232163">
    <property type="component" value="Unassembled WGS sequence"/>
</dbReference>
<keyword evidence="3" id="KW-0804">Transcription</keyword>
<dbReference type="InterPro" id="IPR011711">
    <property type="entry name" value="GntR_C"/>
</dbReference>
<dbReference type="SUPFAM" id="SSF46785">
    <property type="entry name" value="Winged helix' DNA-binding domain"/>
    <property type="match status" value="1"/>
</dbReference>
<dbReference type="SUPFAM" id="SSF48008">
    <property type="entry name" value="GntR ligand-binding domain-like"/>
    <property type="match status" value="1"/>
</dbReference>
<keyword evidence="2" id="KW-0238">DNA-binding</keyword>
<dbReference type="InterPro" id="IPR000524">
    <property type="entry name" value="Tscrpt_reg_HTH_GntR"/>
</dbReference>
<gene>
    <name evidence="5" type="ORF">B5P45_09130</name>
</gene>
<dbReference type="Gene3D" id="1.10.10.10">
    <property type="entry name" value="Winged helix-like DNA-binding domain superfamily/Winged helix DNA-binding domain"/>
    <property type="match status" value="1"/>
</dbReference>
<dbReference type="OrthoDB" id="8247358at2"/>
<accession>A0A2N9W0C5</accession>
<dbReference type="Gene3D" id="1.20.120.530">
    <property type="entry name" value="GntR ligand-binding domain-like"/>
    <property type="match status" value="1"/>
</dbReference>
<dbReference type="SMART" id="SM00345">
    <property type="entry name" value="HTH_GNTR"/>
    <property type="match status" value="1"/>
</dbReference>
<evidence type="ECO:0000259" key="4">
    <source>
        <dbReference type="PROSITE" id="PS50949"/>
    </source>
</evidence>
<evidence type="ECO:0000313" key="5">
    <source>
        <dbReference type="EMBL" id="PIO45193.1"/>
    </source>
</evidence>
<dbReference type="GO" id="GO:0003677">
    <property type="term" value="F:DNA binding"/>
    <property type="evidence" value="ECO:0007669"/>
    <property type="project" value="UniProtKB-KW"/>
</dbReference>
<keyword evidence="6" id="KW-1185">Reference proteome</keyword>
<dbReference type="SMART" id="SM00895">
    <property type="entry name" value="FCD"/>
    <property type="match status" value="1"/>
</dbReference>
<dbReference type="InterPro" id="IPR036390">
    <property type="entry name" value="WH_DNA-bd_sf"/>
</dbReference>